<dbReference type="AlphaFoldDB" id="A0A0A9C090"/>
<reference evidence="1" key="2">
    <citation type="journal article" date="2015" name="Data Brief">
        <title>Shoot transcriptome of the giant reed, Arundo donax.</title>
        <authorList>
            <person name="Barrero R.A."/>
            <person name="Guerrero F.D."/>
            <person name="Moolhuijzen P."/>
            <person name="Goolsby J.A."/>
            <person name="Tidwell J."/>
            <person name="Bellgard S.E."/>
            <person name="Bellgard M.I."/>
        </authorList>
    </citation>
    <scope>NUCLEOTIDE SEQUENCE</scope>
    <source>
        <tissue evidence="1">Shoot tissue taken approximately 20 cm above the soil surface</tissue>
    </source>
</reference>
<protein>
    <submittedName>
        <fullName evidence="1">Uncharacterized protein</fullName>
    </submittedName>
</protein>
<evidence type="ECO:0000313" key="1">
    <source>
        <dbReference type="EMBL" id="JAD64942.1"/>
    </source>
</evidence>
<organism evidence="1">
    <name type="scientific">Arundo donax</name>
    <name type="common">Giant reed</name>
    <name type="synonym">Donax arundinaceus</name>
    <dbReference type="NCBI Taxonomy" id="35708"/>
    <lineage>
        <taxon>Eukaryota</taxon>
        <taxon>Viridiplantae</taxon>
        <taxon>Streptophyta</taxon>
        <taxon>Embryophyta</taxon>
        <taxon>Tracheophyta</taxon>
        <taxon>Spermatophyta</taxon>
        <taxon>Magnoliopsida</taxon>
        <taxon>Liliopsida</taxon>
        <taxon>Poales</taxon>
        <taxon>Poaceae</taxon>
        <taxon>PACMAD clade</taxon>
        <taxon>Arundinoideae</taxon>
        <taxon>Arundineae</taxon>
        <taxon>Arundo</taxon>
    </lineage>
</organism>
<accession>A0A0A9C090</accession>
<sequence>MLLRRCTASDKQAASLHCTGCGAFVPPVTSGRGSPLTLAKSLSRSSSESVDSRILTESYHASSQITLPASIWLCCHCS</sequence>
<dbReference type="EMBL" id="GBRH01232953">
    <property type="protein sequence ID" value="JAD64942.1"/>
    <property type="molecule type" value="Transcribed_RNA"/>
</dbReference>
<reference evidence="1" key="1">
    <citation type="submission" date="2014-09" db="EMBL/GenBank/DDBJ databases">
        <authorList>
            <person name="Magalhaes I.L.F."/>
            <person name="Oliveira U."/>
            <person name="Santos F.R."/>
            <person name="Vidigal T.H.D.A."/>
            <person name="Brescovit A.D."/>
            <person name="Santos A.J."/>
        </authorList>
    </citation>
    <scope>NUCLEOTIDE SEQUENCE</scope>
    <source>
        <tissue evidence="1">Shoot tissue taken approximately 20 cm above the soil surface</tissue>
    </source>
</reference>
<proteinExistence type="predicted"/>
<name>A0A0A9C090_ARUDO</name>